<dbReference type="EMBL" id="PGEZ01000002">
    <property type="protein sequence ID" value="PJJ53476.1"/>
    <property type="molecule type" value="Genomic_DNA"/>
</dbReference>
<dbReference type="Pfam" id="PF13397">
    <property type="entry name" value="RbpA"/>
    <property type="match status" value="1"/>
</dbReference>
<dbReference type="GO" id="GO:0045893">
    <property type="term" value="P:positive regulation of DNA-templated transcription"/>
    <property type="evidence" value="ECO:0007669"/>
    <property type="project" value="UniProtKB-UniRule"/>
</dbReference>
<comment type="function">
    <text evidence="1">Binds to RNA polymerase (RNAP), stimulating transcription from principal, but not alternative sigma factor promoters.</text>
</comment>
<proteinExistence type="inferred from homology"/>
<dbReference type="GO" id="GO:0001000">
    <property type="term" value="F:bacterial-type RNA polymerase core enzyme binding"/>
    <property type="evidence" value="ECO:0007669"/>
    <property type="project" value="UniProtKB-UniRule"/>
</dbReference>
<reference evidence="3 4" key="1">
    <citation type="submission" date="2017-11" db="EMBL/GenBank/DDBJ databases">
        <title>Genomic Encyclopedia of Archaeal and Bacterial Type Strains, Phase II (KMG-II): From Individual Species to Whole Genera.</title>
        <authorList>
            <person name="Goeker M."/>
        </authorList>
    </citation>
    <scope>NUCLEOTIDE SEQUENCE [LARGE SCALE GENOMIC DNA]</scope>
    <source>
        <strain evidence="3 4">DSM 27763</strain>
    </source>
</reference>
<dbReference type="OrthoDB" id="3254820at2"/>
<protein>
    <recommendedName>
        <fullName evidence="1">RNA polymerase-binding protein RbpA</fullName>
    </recommendedName>
</protein>
<evidence type="ECO:0000256" key="2">
    <source>
        <dbReference type="SAM" id="MobiDB-lite"/>
    </source>
</evidence>
<dbReference type="AlphaFoldDB" id="A0A0B2B8D5"/>
<comment type="similarity">
    <text evidence="1">Belongs to the RNA polymerase-binding protein RbpA family.</text>
</comment>
<sequence length="139" mass="15537">MAERALRGARLGTQSFEDERGVEMAPRQDVTYVLPDGKAFTVTMADDAEVPTEWEDPRTGKIGRLADGAEPETKDVKAPRTHWDMLLERRSIPELEEILTERLQMLRAGEIGPAHLHRPAKTKAKTKSTTKAKSSKRTA</sequence>
<comment type="caution">
    <text evidence="3">The sequence shown here is derived from an EMBL/GenBank/DDBJ whole genome shotgun (WGS) entry which is preliminary data.</text>
</comment>
<comment type="subunit">
    <text evidence="1">Forms a complex with the RNAP catalytic core and with free principal sigma factors.</text>
</comment>
<evidence type="ECO:0000313" key="4">
    <source>
        <dbReference type="Proteomes" id="UP000230842"/>
    </source>
</evidence>
<feature type="compositionally biased region" description="Basic residues" evidence="2">
    <location>
        <begin position="115"/>
        <end position="139"/>
    </location>
</feature>
<dbReference type="RefSeq" id="WP_039361945.1">
    <property type="nucleotide sequence ID" value="NZ_PGEZ01000002.1"/>
</dbReference>
<keyword evidence="1" id="KW-0804">Transcription</keyword>
<comment type="caution">
    <text evidence="1">Lacks conserved residue(s) required for the propagation of feature annotation.</text>
</comment>
<dbReference type="HAMAP" id="MF_01483">
    <property type="entry name" value="RbpA"/>
    <property type="match status" value="1"/>
</dbReference>
<dbReference type="Proteomes" id="UP000230842">
    <property type="component" value="Unassembled WGS sequence"/>
</dbReference>
<organism evidence="3 4">
    <name type="scientific">Mumia flava</name>
    <dbReference type="NCBI Taxonomy" id="1348852"/>
    <lineage>
        <taxon>Bacteria</taxon>
        <taxon>Bacillati</taxon>
        <taxon>Actinomycetota</taxon>
        <taxon>Actinomycetes</taxon>
        <taxon>Propionibacteriales</taxon>
        <taxon>Nocardioidaceae</taxon>
        <taxon>Mumia</taxon>
    </lineage>
</organism>
<evidence type="ECO:0000313" key="3">
    <source>
        <dbReference type="EMBL" id="PJJ53476.1"/>
    </source>
</evidence>
<feature type="region of interest" description="Disordered" evidence="2">
    <location>
        <begin position="110"/>
        <end position="139"/>
    </location>
</feature>
<dbReference type="Gene3D" id="2.20.28.270">
    <property type="entry name" value="RNA polymerase-binding protein A"/>
    <property type="match status" value="1"/>
</dbReference>
<evidence type="ECO:0000256" key="1">
    <source>
        <dbReference type="HAMAP-Rule" id="MF_01483"/>
    </source>
</evidence>
<accession>A0A0B2B8D5</accession>
<keyword evidence="4" id="KW-1185">Reference proteome</keyword>
<gene>
    <name evidence="1" type="primary">rbpA</name>
    <name evidence="3" type="ORF">CLV56_2965</name>
</gene>
<feature type="region of interest" description="Disordered" evidence="2">
    <location>
        <begin position="45"/>
        <end position="77"/>
    </location>
</feature>
<name>A0A0B2B8D5_9ACTN</name>
<keyword evidence="1" id="KW-0805">Transcription regulation</keyword>
<dbReference type="InterPro" id="IPR038638">
    <property type="entry name" value="RbpA_sf"/>
</dbReference>
<dbReference type="InterPro" id="IPR025182">
    <property type="entry name" value="RNApol-bd_RbpA"/>
</dbReference>